<evidence type="ECO:0000313" key="3">
    <source>
        <dbReference type="Proteomes" id="UP000006753"/>
    </source>
</evidence>
<evidence type="ECO:0000256" key="1">
    <source>
        <dbReference type="SAM" id="MobiDB-lite"/>
    </source>
</evidence>
<dbReference type="InParanoid" id="K1WXI8"/>
<feature type="compositionally biased region" description="Low complexity" evidence="1">
    <location>
        <begin position="234"/>
        <end position="254"/>
    </location>
</feature>
<dbReference type="EMBL" id="JH921437">
    <property type="protein sequence ID" value="EKD17252.1"/>
    <property type="molecule type" value="Genomic_DNA"/>
</dbReference>
<dbReference type="OMA" id="MPSWGRP"/>
<evidence type="ECO:0000313" key="2">
    <source>
        <dbReference type="EMBL" id="EKD17252.1"/>
    </source>
</evidence>
<feature type="region of interest" description="Disordered" evidence="1">
    <location>
        <begin position="30"/>
        <end position="96"/>
    </location>
</feature>
<feature type="compositionally biased region" description="Basic residues" evidence="1">
    <location>
        <begin position="429"/>
        <end position="443"/>
    </location>
</feature>
<feature type="compositionally biased region" description="Acidic residues" evidence="1">
    <location>
        <begin position="392"/>
        <end position="401"/>
    </location>
</feature>
<feature type="compositionally biased region" description="Low complexity" evidence="1">
    <location>
        <begin position="298"/>
        <end position="312"/>
    </location>
</feature>
<dbReference type="HOGENOM" id="CLU_053875_0_0_1"/>
<feature type="compositionally biased region" description="Polar residues" evidence="1">
    <location>
        <begin position="336"/>
        <end position="345"/>
    </location>
</feature>
<feature type="compositionally biased region" description="Polar residues" evidence="1">
    <location>
        <begin position="255"/>
        <end position="269"/>
    </location>
</feature>
<dbReference type="AlphaFoldDB" id="K1WXI8"/>
<proteinExistence type="predicted"/>
<reference evidence="2 3" key="1">
    <citation type="journal article" date="2012" name="BMC Genomics">
        <title>Sequencing the genome of Marssonina brunnea reveals fungus-poplar co-evolution.</title>
        <authorList>
            <person name="Zhu S."/>
            <person name="Cao Y.-Z."/>
            <person name="Jiang C."/>
            <person name="Tan B.-Y."/>
            <person name="Wang Z."/>
            <person name="Feng S."/>
            <person name="Zhang L."/>
            <person name="Su X.-H."/>
            <person name="Brejova B."/>
            <person name="Vinar T."/>
            <person name="Xu M."/>
            <person name="Wang M.-X."/>
            <person name="Zhang S.-G."/>
            <person name="Huang M.-R."/>
            <person name="Wu R."/>
            <person name="Zhou Y."/>
        </authorList>
    </citation>
    <scope>NUCLEOTIDE SEQUENCE [LARGE SCALE GENOMIC DNA]</scope>
    <source>
        <strain evidence="2 3">MB_m1</strain>
    </source>
</reference>
<feature type="compositionally biased region" description="Basic and acidic residues" evidence="1">
    <location>
        <begin position="415"/>
        <end position="428"/>
    </location>
</feature>
<dbReference type="Proteomes" id="UP000006753">
    <property type="component" value="Unassembled WGS sequence"/>
</dbReference>
<gene>
    <name evidence="2" type="ORF">MBM_04829</name>
</gene>
<feature type="compositionally biased region" description="Low complexity" evidence="1">
    <location>
        <begin position="146"/>
        <end position="157"/>
    </location>
</feature>
<dbReference type="OrthoDB" id="63113at2759"/>
<evidence type="ECO:0008006" key="4">
    <source>
        <dbReference type="Google" id="ProtNLM"/>
    </source>
</evidence>
<feature type="region of interest" description="Disordered" evidence="1">
    <location>
        <begin position="120"/>
        <end position="351"/>
    </location>
</feature>
<feature type="region of interest" description="Disordered" evidence="1">
    <location>
        <begin position="366"/>
        <end position="443"/>
    </location>
</feature>
<organism evidence="2 3">
    <name type="scientific">Marssonina brunnea f. sp. multigermtubi (strain MB_m1)</name>
    <name type="common">Marssonina leaf spot fungus</name>
    <dbReference type="NCBI Taxonomy" id="1072389"/>
    <lineage>
        <taxon>Eukaryota</taxon>
        <taxon>Fungi</taxon>
        <taxon>Dikarya</taxon>
        <taxon>Ascomycota</taxon>
        <taxon>Pezizomycotina</taxon>
        <taxon>Leotiomycetes</taxon>
        <taxon>Helotiales</taxon>
        <taxon>Drepanopezizaceae</taxon>
        <taxon>Drepanopeziza</taxon>
    </lineage>
</organism>
<dbReference type="eggNOG" id="ENOG502ST2U">
    <property type="taxonomic scope" value="Eukaryota"/>
</dbReference>
<feature type="compositionally biased region" description="Polar residues" evidence="1">
    <location>
        <begin position="277"/>
        <end position="286"/>
    </location>
</feature>
<sequence>MPPWGRPPGAKGSRRRRQWEAEQVFWDESRVEELDSDDTDTQGVGLKNSGGKRFYSDPLHFTGGDMASASRARRSYAFGDSEDSSESEDSEVAGTDAVQIALRDKEEALVQSALARIRRAQEKGKREVKLNQDELDALENRRKRMQAAATAKAQKGSGSSGGSDKEKRRRGDRISVPLALAAAEPVGRPSSLHSNKKGKGKSTRSEDSPANPPGLLLPGADEHLAYTALGTYPSQVQPQSTSRSSRSATTQQLRDSNNTVPYLNLTQGRHFSDGMQPASSYSNSSRRPLPDDADWHPSNSRPSSVASSHSQSQGFIVDPFEYQVSSGTPPPVPHQYLQSQSQGRMNLSGPADVTYSSVRRTLPVTSSYSRAPASDPNLRSRRLYEPDIMDSSSEEEVESDDLGNGVQVFVEEEREVERDRERERGKEKHVSRKPVGGKKKGKR</sequence>
<feature type="compositionally biased region" description="Basic and acidic residues" evidence="1">
    <location>
        <begin position="120"/>
        <end position="132"/>
    </location>
</feature>
<dbReference type="RefSeq" id="XP_007292718.1">
    <property type="nucleotide sequence ID" value="XM_007292656.1"/>
</dbReference>
<feature type="compositionally biased region" description="Acidic residues" evidence="1">
    <location>
        <begin position="80"/>
        <end position="91"/>
    </location>
</feature>
<protein>
    <recommendedName>
        <fullName evidence="4">Prenylated Rab acceptor 1</fullName>
    </recommendedName>
</protein>
<dbReference type="KEGG" id="mbe:MBM_04829"/>
<dbReference type="GeneID" id="18760764"/>
<keyword evidence="3" id="KW-1185">Reference proteome</keyword>
<accession>K1WXI8</accession>
<name>K1WXI8_MARBU</name>
<dbReference type="STRING" id="1072389.K1WXI8"/>